<protein>
    <submittedName>
        <fullName evidence="2">tRNA G10 N-methylase Trm11</fullName>
    </submittedName>
</protein>
<dbReference type="SUPFAM" id="SSF53335">
    <property type="entry name" value="S-adenosyl-L-methionine-dependent methyltransferases"/>
    <property type="match status" value="1"/>
</dbReference>
<evidence type="ECO:0000313" key="2">
    <source>
        <dbReference type="EMBL" id="MBP1937360.1"/>
    </source>
</evidence>
<sequence>MKYIYTYACPEEELELCRMSLAVLFGSITEDFYIESERFIDPSHSPFIRSRIQVTHEANSLEELCNRVKDIILTDRTFKIVFMKTDDTYSYTERRAVEREIGQHITGEAQMKGPDITFGLLYLGDRWVLGECQMSEAVWLHHMNKPQNYSTALSTRVARAVVNVAVPDSEGKKVIDPCCGIGTVLVEALSMGIDIVGFDVNPLAVKGARVNLAHFGYPNVVKIADMTTLEGNYDAAIVDMPYNVCSVISPDEQLRMLQSARKLTKRLVLVTVEDIDDAVIEAGFNIKDRCNVRKGNFKRQVLLCE</sequence>
<organism evidence="2 3">
    <name type="scientific">Paenibacillus sediminis</name>
    <dbReference type="NCBI Taxonomy" id="664909"/>
    <lineage>
        <taxon>Bacteria</taxon>
        <taxon>Bacillati</taxon>
        <taxon>Bacillota</taxon>
        <taxon>Bacilli</taxon>
        <taxon>Bacillales</taxon>
        <taxon>Paenibacillaceae</taxon>
        <taxon>Paenibacillus</taxon>
    </lineage>
</organism>
<dbReference type="PANTHER" id="PTHR14911">
    <property type="entry name" value="THUMP DOMAIN-CONTAINING"/>
    <property type="match status" value="1"/>
</dbReference>
<dbReference type="InterPro" id="IPR000241">
    <property type="entry name" value="RlmKL-like_Mtase"/>
</dbReference>
<dbReference type="Pfam" id="PF01170">
    <property type="entry name" value="UPF0020"/>
    <property type="match status" value="1"/>
</dbReference>
<proteinExistence type="predicted"/>
<evidence type="ECO:0000313" key="3">
    <source>
        <dbReference type="Proteomes" id="UP001519273"/>
    </source>
</evidence>
<evidence type="ECO:0000259" key="1">
    <source>
        <dbReference type="Pfam" id="PF01170"/>
    </source>
</evidence>
<reference evidence="2 3" key="1">
    <citation type="submission" date="2021-03" db="EMBL/GenBank/DDBJ databases">
        <title>Genomic Encyclopedia of Type Strains, Phase IV (KMG-IV): sequencing the most valuable type-strain genomes for metagenomic binning, comparative biology and taxonomic classification.</title>
        <authorList>
            <person name="Goeker M."/>
        </authorList>
    </citation>
    <scope>NUCLEOTIDE SEQUENCE [LARGE SCALE GENOMIC DNA]</scope>
    <source>
        <strain evidence="2 3">DSM 23491</strain>
    </source>
</reference>
<comment type="caution">
    <text evidence="2">The sequence shown here is derived from an EMBL/GenBank/DDBJ whole genome shotgun (WGS) entry which is preliminary data.</text>
</comment>
<gene>
    <name evidence="2" type="ORF">J2Z20_002255</name>
</gene>
<name>A0ABS4H5K1_9BACL</name>
<dbReference type="InterPro" id="IPR029063">
    <property type="entry name" value="SAM-dependent_MTases_sf"/>
</dbReference>
<dbReference type="RefSeq" id="WP_209849659.1">
    <property type="nucleotide sequence ID" value="NZ_CBCRVE010000005.1"/>
</dbReference>
<accession>A0ABS4H5K1</accession>
<feature type="domain" description="Ribosomal RNA large subunit methyltransferase K/L-like methyltransferase" evidence="1">
    <location>
        <begin position="146"/>
        <end position="243"/>
    </location>
</feature>
<dbReference type="CDD" id="cd02440">
    <property type="entry name" value="AdoMet_MTases"/>
    <property type="match status" value="1"/>
</dbReference>
<dbReference type="PANTHER" id="PTHR14911:SF13">
    <property type="entry name" value="TRNA (GUANINE(6)-N2)-METHYLTRANSFERASE THUMP3"/>
    <property type="match status" value="1"/>
</dbReference>
<dbReference type="Proteomes" id="UP001519273">
    <property type="component" value="Unassembled WGS sequence"/>
</dbReference>
<dbReference type="Gene3D" id="3.40.50.150">
    <property type="entry name" value="Vaccinia Virus protein VP39"/>
    <property type="match status" value="1"/>
</dbReference>
<keyword evidence="3" id="KW-1185">Reference proteome</keyword>
<dbReference type="EMBL" id="JAGGKP010000005">
    <property type="protein sequence ID" value="MBP1937360.1"/>
    <property type="molecule type" value="Genomic_DNA"/>
</dbReference>